<dbReference type="AlphaFoldDB" id="A0A2T0BE03"/>
<accession>A0A2T0BE03</accession>
<organism evidence="3 4">
    <name type="scientific">Clostridium vincentii</name>
    <dbReference type="NCBI Taxonomy" id="52704"/>
    <lineage>
        <taxon>Bacteria</taxon>
        <taxon>Bacillati</taxon>
        <taxon>Bacillota</taxon>
        <taxon>Clostridia</taxon>
        <taxon>Eubacteriales</taxon>
        <taxon>Clostridiaceae</taxon>
        <taxon>Clostridium</taxon>
    </lineage>
</organism>
<feature type="compositionally biased region" description="Acidic residues" evidence="1">
    <location>
        <begin position="58"/>
        <end position="79"/>
    </location>
</feature>
<comment type="caution">
    <text evidence="3">The sequence shown here is derived from an EMBL/GenBank/DDBJ whole genome shotgun (WGS) entry which is preliminary data.</text>
</comment>
<keyword evidence="2" id="KW-1133">Transmembrane helix</keyword>
<evidence type="ECO:0000313" key="3">
    <source>
        <dbReference type="EMBL" id="PRR82099.1"/>
    </source>
</evidence>
<feature type="compositionally biased region" description="Polar residues" evidence="1">
    <location>
        <begin position="41"/>
        <end position="55"/>
    </location>
</feature>
<protein>
    <submittedName>
        <fullName evidence="3">Uncharacterized protein</fullName>
    </submittedName>
</protein>
<keyword evidence="2" id="KW-0812">Transmembrane</keyword>
<feature type="region of interest" description="Disordered" evidence="1">
    <location>
        <begin position="41"/>
        <end position="135"/>
    </location>
</feature>
<feature type="compositionally biased region" description="Polar residues" evidence="1">
    <location>
        <begin position="115"/>
        <end position="127"/>
    </location>
</feature>
<evidence type="ECO:0000256" key="1">
    <source>
        <dbReference type="SAM" id="MobiDB-lite"/>
    </source>
</evidence>
<sequence>MKKRQDKYKHKTFTKGKVYIIATLCVGLIIAVSFIVKQYTTGSKSDIDNSPNNSVVEPIEEQENINDSMAEESNTEDTSQELTPNNIETPEAVTQEDRDELAKIVEEAKQDELNGVQTEEPTESRMQAPQGGSGE</sequence>
<proteinExistence type="predicted"/>
<dbReference type="EMBL" id="PVXQ01000020">
    <property type="protein sequence ID" value="PRR82099.1"/>
    <property type="molecule type" value="Genomic_DNA"/>
</dbReference>
<gene>
    <name evidence="3" type="ORF">CLVI_20340</name>
</gene>
<keyword evidence="2" id="KW-0472">Membrane</keyword>
<reference evidence="3 4" key="1">
    <citation type="submission" date="2018-03" db="EMBL/GenBank/DDBJ databases">
        <title>Genome sequence of Clostridium vincentii DSM 10228.</title>
        <authorList>
            <person name="Poehlein A."/>
            <person name="Daniel R."/>
        </authorList>
    </citation>
    <scope>NUCLEOTIDE SEQUENCE [LARGE SCALE GENOMIC DNA]</scope>
    <source>
        <strain evidence="3 4">DSM 10228</strain>
    </source>
</reference>
<feature type="compositionally biased region" description="Basic and acidic residues" evidence="1">
    <location>
        <begin position="100"/>
        <end position="112"/>
    </location>
</feature>
<keyword evidence="4" id="KW-1185">Reference proteome</keyword>
<name>A0A2T0BE03_9CLOT</name>
<feature type="transmembrane region" description="Helical" evidence="2">
    <location>
        <begin position="18"/>
        <end position="36"/>
    </location>
</feature>
<dbReference type="RefSeq" id="WP_106059997.1">
    <property type="nucleotide sequence ID" value="NZ_PVXQ01000020.1"/>
</dbReference>
<evidence type="ECO:0000313" key="4">
    <source>
        <dbReference type="Proteomes" id="UP000239471"/>
    </source>
</evidence>
<evidence type="ECO:0000256" key="2">
    <source>
        <dbReference type="SAM" id="Phobius"/>
    </source>
</evidence>
<dbReference type="Proteomes" id="UP000239471">
    <property type="component" value="Unassembled WGS sequence"/>
</dbReference>